<sequence length="417" mass="47340">MERRHLDRISKLPDAVLVKILSSLPTTKDVVATSVLSKQWRSLWKMVHKLTFSYNGGNDIQRFSDSVRRTMLSLEAPYLQSLHLDVEGDRMDGFGELLGIACGLHVRELVLKLYGPDSNRHPIILDNCPSLETLKVLGEYGSIALEVPSPVCLKSLRTLHLQDLFYEDDDESVENLLAGCVSLEDLFVARWGHDGVETFTVDVPSLQELTIEDNVFDNSDYVINTPSLKKLTIDAIGNPIGSEFMMIDAPEVVEANIWTHADFLMGESFSSVKRLSLSISDLKVPAGSIFNQLEHLQLLTEHLDSWNPLMVMLDNSPNLQALEIIEHFGEVKWKRPKHVPQCLLHLKTLDWLVRGLTYGEEVAKYILSNAKSLESVILRLDRTSFDEYFPEKDRLKVCHDFEGWCPDDCEFELITIM</sequence>
<dbReference type="KEGG" id="rsz:108844744"/>
<dbReference type="InterPro" id="IPR032675">
    <property type="entry name" value="LRR_dom_sf"/>
</dbReference>
<dbReference type="Pfam" id="PF24758">
    <property type="entry name" value="LRR_At5g56370"/>
    <property type="match status" value="1"/>
</dbReference>
<dbReference type="Pfam" id="PF08387">
    <property type="entry name" value="FBD"/>
    <property type="match status" value="1"/>
</dbReference>
<dbReference type="InterPro" id="IPR036047">
    <property type="entry name" value="F-box-like_dom_sf"/>
</dbReference>
<dbReference type="Pfam" id="PF00646">
    <property type="entry name" value="F-box"/>
    <property type="match status" value="1"/>
</dbReference>
<protein>
    <submittedName>
        <fullName evidence="3 4">F-box/FBD/LRR-repeat protein At3g26920</fullName>
    </submittedName>
</protein>
<gene>
    <name evidence="3 4 5" type="primary">LOC108844744</name>
</gene>
<dbReference type="SUPFAM" id="SSF81383">
    <property type="entry name" value="F-box domain"/>
    <property type="match status" value="1"/>
</dbReference>
<dbReference type="GeneID" id="108844744"/>
<accession>A0A6J0MM14</accession>
<dbReference type="OrthoDB" id="1076000at2759"/>
<reference evidence="3 4" key="2">
    <citation type="submission" date="2025-04" db="UniProtKB">
        <authorList>
            <consortium name="RefSeq"/>
        </authorList>
    </citation>
    <scope>IDENTIFICATION</scope>
    <source>
        <tissue evidence="3 4">Leaf</tissue>
    </source>
</reference>
<dbReference type="Gene3D" id="3.80.10.10">
    <property type="entry name" value="Ribonuclease Inhibitor"/>
    <property type="match status" value="1"/>
</dbReference>
<dbReference type="SUPFAM" id="SSF52058">
    <property type="entry name" value="L domain-like"/>
    <property type="match status" value="1"/>
</dbReference>
<evidence type="ECO:0000313" key="4">
    <source>
        <dbReference type="RefSeq" id="XP_018473542.1"/>
    </source>
</evidence>
<dbReference type="InterPro" id="IPR053781">
    <property type="entry name" value="F-box_AtFBL13-like"/>
</dbReference>
<dbReference type="RefSeq" id="XP_056860482.1">
    <property type="nucleotide sequence ID" value="XM_057004502.1"/>
</dbReference>
<dbReference type="Proteomes" id="UP000504610">
    <property type="component" value="Chromosome 3"/>
</dbReference>
<dbReference type="InterPro" id="IPR050232">
    <property type="entry name" value="FBL13/AtMIF1-like"/>
</dbReference>
<proteinExistence type="predicted"/>
<organism evidence="2 4">
    <name type="scientific">Raphanus sativus</name>
    <name type="common">Radish</name>
    <name type="synonym">Raphanus raphanistrum var. sativus</name>
    <dbReference type="NCBI Taxonomy" id="3726"/>
    <lineage>
        <taxon>Eukaryota</taxon>
        <taxon>Viridiplantae</taxon>
        <taxon>Streptophyta</taxon>
        <taxon>Embryophyta</taxon>
        <taxon>Tracheophyta</taxon>
        <taxon>Spermatophyta</taxon>
        <taxon>Magnoliopsida</taxon>
        <taxon>eudicotyledons</taxon>
        <taxon>Gunneridae</taxon>
        <taxon>Pentapetalae</taxon>
        <taxon>rosids</taxon>
        <taxon>malvids</taxon>
        <taxon>Brassicales</taxon>
        <taxon>Brassicaceae</taxon>
        <taxon>Brassiceae</taxon>
        <taxon>Raphanus</taxon>
    </lineage>
</organism>
<dbReference type="CDD" id="cd22160">
    <property type="entry name" value="F-box_AtFBL13-like"/>
    <property type="match status" value="1"/>
</dbReference>
<evidence type="ECO:0000259" key="1">
    <source>
        <dbReference type="SMART" id="SM00256"/>
    </source>
</evidence>
<keyword evidence="2" id="KW-1185">Reference proteome</keyword>
<feature type="domain" description="F-box" evidence="1">
    <location>
        <begin position="12"/>
        <end position="52"/>
    </location>
</feature>
<dbReference type="PANTHER" id="PTHR31900">
    <property type="entry name" value="F-BOX/RNI SUPERFAMILY PROTEIN-RELATED"/>
    <property type="match status" value="1"/>
</dbReference>
<dbReference type="InterPro" id="IPR006566">
    <property type="entry name" value="FBD"/>
</dbReference>
<dbReference type="PANTHER" id="PTHR31900:SF34">
    <property type="entry name" value="EMB|CAB62440.1-RELATED"/>
    <property type="match status" value="1"/>
</dbReference>
<dbReference type="RefSeq" id="XP_018473542.1">
    <property type="nucleotide sequence ID" value="XM_018618040.2"/>
</dbReference>
<dbReference type="SMART" id="SM00256">
    <property type="entry name" value="FBOX"/>
    <property type="match status" value="1"/>
</dbReference>
<evidence type="ECO:0000313" key="5">
    <source>
        <dbReference type="RefSeq" id="XP_056860482.1"/>
    </source>
</evidence>
<dbReference type="RefSeq" id="XP_018473541.1">
    <property type="nucleotide sequence ID" value="XM_018618039.2"/>
</dbReference>
<evidence type="ECO:0000313" key="2">
    <source>
        <dbReference type="Proteomes" id="UP000504610"/>
    </source>
</evidence>
<dbReference type="InterPro" id="IPR055411">
    <property type="entry name" value="LRR_FXL15/At3g58940/PEG3-like"/>
</dbReference>
<dbReference type="InterPro" id="IPR001810">
    <property type="entry name" value="F-box_dom"/>
</dbReference>
<evidence type="ECO:0000313" key="3">
    <source>
        <dbReference type="RefSeq" id="XP_018473541.1"/>
    </source>
</evidence>
<name>A0A6J0MM14_RAPSA</name>
<dbReference type="AlphaFoldDB" id="A0A6J0MM14"/>
<reference evidence="2" key="1">
    <citation type="journal article" date="2019" name="Database">
        <title>The radish genome database (RadishGD): an integrated information resource for radish genomics.</title>
        <authorList>
            <person name="Yu H.J."/>
            <person name="Baek S."/>
            <person name="Lee Y.J."/>
            <person name="Cho A."/>
            <person name="Mun J.H."/>
        </authorList>
    </citation>
    <scope>NUCLEOTIDE SEQUENCE [LARGE SCALE GENOMIC DNA]</scope>
    <source>
        <strain evidence="2">cv. WK10039</strain>
    </source>
</reference>
<dbReference type="Gene3D" id="1.20.1280.50">
    <property type="match status" value="1"/>
</dbReference>